<dbReference type="InterPro" id="IPR005561">
    <property type="entry name" value="ANTAR"/>
</dbReference>
<gene>
    <name evidence="2" type="ORF">ABQ292_26395</name>
</gene>
<dbReference type="SUPFAM" id="SSF52172">
    <property type="entry name" value="CheY-like"/>
    <property type="match status" value="1"/>
</dbReference>
<dbReference type="InterPro" id="IPR011006">
    <property type="entry name" value="CheY-like_superfamily"/>
</dbReference>
<feature type="domain" description="ANTAR" evidence="1">
    <location>
        <begin position="9"/>
        <end position="70"/>
    </location>
</feature>
<evidence type="ECO:0000313" key="2">
    <source>
        <dbReference type="EMBL" id="MEX5721882.1"/>
    </source>
</evidence>
<dbReference type="Gene3D" id="1.10.10.10">
    <property type="entry name" value="Winged helix-like DNA-binding domain superfamily/Winged helix DNA-binding domain"/>
    <property type="match status" value="1"/>
</dbReference>
<dbReference type="RefSeq" id="WP_369210671.1">
    <property type="nucleotide sequence ID" value="NZ_JBFNXQ010000197.1"/>
</dbReference>
<dbReference type="InterPro" id="IPR036388">
    <property type="entry name" value="WH-like_DNA-bd_sf"/>
</dbReference>
<organism evidence="2 3">
    <name type="scientific">Geodermatophilus maliterrae</name>
    <dbReference type="NCBI Taxonomy" id="3162531"/>
    <lineage>
        <taxon>Bacteria</taxon>
        <taxon>Bacillati</taxon>
        <taxon>Actinomycetota</taxon>
        <taxon>Actinomycetes</taxon>
        <taxon>Geodermatophilales</taxon>
        <taxon>Geodermatophilaceae</taxon>
        <taxon>Geodermatophilus</taxon>
    </lineage>
</organism>
<evidence type="ECO:0000313" key="3">
    <source>
        <dbReference type="Proteomes" id="UP001560045"/>
    </source>
</evidence>
<dbReference type="EMBL" id="JBFNXQ010000197">
    <property type="protein sequence ID" value="MEX5721882.1"/>
    <property type="molecule type" value="Genomic_DNA"/>
</dbReference>
<sequence>MVDGTTLDVVDRGNSSTSGSFAMVTRHIVDQAQGILMERFQMTAEQASALLTRACQDANVELRDVAQRLINTGETVGR</sequence>
<dbReference type="Proteomes" id="UP001560045">
    <property type="component" value="Unassembled WGS sequence"/>
</dbReference>
<keyword evidence="3" id="KW-1185">Reference proteome</keyword>
<protein>
    <submittedName>
        <fullName evidence="2">ANTAR domain-containing protein</fullName>
    </submittedName>
</protein>
<reference evidence="2 3" key="1">
    <citation type="submission" date="2024-06" db="EMBL/GenBank/DDBJ databases">
        <title>Draft genome sequence of Geodermatophilus badlandi, a novel member of the Geodermatophilaceae isolated from badland sedimentary rocks in the Red desert, Wyoming, USA.</title>
        <authorList>
            <person name="Ben Tekaya S."/>
            <person name="Nouioui I."/>
            <person name="Flores G.M."/>
            <person name="Shaal M.N."/>
            <person name="Bredoire F."/>
            <person name="Basile F."/>
            <person name="Van Diepen L."/>
            <person name="Ward N.L."/>
        </authorList>
    </citation>
    <scope>NUCLEOTIDE SEQUENCE [LARGE SCALE GENOMIC DNA]</scope>
    <source>
        <strain evidence="2 3">WL48A</strain>
    </source>
</reference>
<dbReference type="SMART" id="SM01012">
    <property type="entry name" value="ANTAR"/>
    <property type="match status" value="1"/>
</dbReference>
<evidence type="ECO:0000259" key="1">
    <source>
        <dbReference type="PROSITE" id="PS50921"/>
    </source>
</evidence>
<dbReference type="Pfam" id="PF03861">
    <property type="entry name" value="ANTAR"/>
    <property type="match status" value="1"/>
</dbReference>
<proteinExistence type="predicted"/>
<dbReference type="PROSITE" id="PS50921">
    <property type="entry name" value="ANTAR"/>
    <property type="match status" value="1"/>
</dbReference>
<name>A0ABV3XMR4_9ACTN</name>
<comment type="caution">
    <text evidence="2">The sequence shown here is derived from an EMBL/GenBank/DDBJ whole genome shotgun (WGS) entry which is preliminary data.</text>
</comment>
<accession>A0ABV3XMR4</accession>